<evidence type="ECO:0000313" key="4">
    <source>
        <dbReference type="Proteomes" id="UP000683360"/>
    </source>
</evidence>
<feature type="compositionally biased region" description="Basic residues" evidence="1">
    <location>
        <begin position="1407"/>
        <end position="1419"/>
    </location>
</feature>
<dbReference type="InterPro" id="IPR003604">
    <property type="entry name" value="Matrin/U1-like-C_Znf_C2H2"/>
</dbReference>
<dbReference type="Pfam" id="PF12874">
    <property type="entry name" value="zf-met"/>
    <property type="match status" value="1"/>
</dbReference>
<feature type="compositionally biased region" description="Basic and acidic residues" evidence="1">
    <location>
        <begin position="1060"/>
        <end position="1088"/>
    </location>
</feature>
<dbReference type="GO" id="GO:0003727">
    <property type="term" value="F:single-stranded RNA binding"/>
    <property type="evidence" value="ECO:0007669"/>
    <property type="project" value="TreeGrafter"/>
</dbReference>
<feature type="compositionally biased region" description="Basic and acidic residues" evidence="1">
    <location>
        <begin position="1113"/>
        <end position="1162"/>
    </location>
</feature>
<dbReference type="InterPro" id="IPR036236">
    <property type="entry name" value="Znf_C2H2_sf"/>
</dbReference>
<feature type="compositionally biased region" description="Polar residues" evidence="1">
    <location>
        <begin position="8"/>
        <end position="17"/>
    </location>
</feature>
<accession>A0A8S3QG87</accession>
<feature type="compositionally biased region" description="Low complexity" evidence="1">
    <location>
        <begin position="336"/>
        <end position="348"/>
    </location>
</feature>
<feature type="compositionally biased region" description="Basic and acidic residues" evidence="1">
    <location>
        <begin position="229"/>
        <end position="238"/>
    </location>
</feature>
<dbReference type="PROSITE" id="PS00028">
    <property type="entry name" value="ZINC_FINGER_C2H2_1"/>
    <property type="match status" value="2"/>
</dbReference>
<dbReference type="GO" id="GO:0003725">
    <property type="term" value="F:double-stranded RNA binding"/>
    <property type="evidence" value="ECO:0007669"/>
    <property type="project" value="TreeGrafter"/>
</dbReference>
<feature type="region of interest" description="Disordered" evidence="1">
    <location>
        <begin position="361"/>
        <end position="380"/>
    </location>
</feature>
<dbReference type="PANTHER" id="PTHR45762">
    <property type="entry name" value="ZINC FINGER RNA-BINDING PROTEIN"/>
    <property type="match status" value="1"/>
</dbReference>
<proteinExistence type="predicted"/>
<evidence type="ECO:0000256" key="1">
    <source>
        <dbReference type="SAM" id="MobiDB-lite"/>
    </source>
</evidence>
<dbReference type="SMART" id="SM00451">
    <property type="entry name" value="ZnF_U1"/>
    <property type="match status" value="3"/>
</dbReference>
<protein>
    <recommendedName>
        <fullName evidence="2">C2H2-type domain-containing protein</fullName>
    </recommendedName>
</protein>
<feature type="compositionally biased region" description="Polar residues" evidence="1">
    <location>
        <begin position="276"/>
        <end position="335"/>
    </location>
</feature>
<dbReference type="GO" id="GO:0071011">
    <property type="term" value="C:precatalytic spliceosome"/>
    <property type="evidence" value="ECO:0007669"/>
    <property type="project" value="TreeGrafter"/>
</dbReference>
<feature type="compositionally biased region" description="Acidic residues" evidence="1">
    <location>
        <begin position="609"/>
        <end position="621"/>
    </location>
</feature>
<feature type="compositionally biased region" description="Polar residues" evidence="1">
    <location>
        <begin position="552"/>
        <end position="562"/>
    </location>
</feature>
<feature type="region of interest" description="Disordered" evidence="1">
    <location>
        <begin position="1268"/>
        <end position="1340"/>
    </location>
</feature>
<feature type="region of interest" description="Disordered" evidence="1">
    <location>
        <begin position="1"/>
        <end position="98"/>
    </location>
</feature>
<feature type="compositionally biased region" description="Low complexity" evidence="1">
    <location>
        <begin position="536"/>
        <end position="551"/>
    </location>
</feature>
<dbReference type="SMART" id="SM00355">
    <property type="entry name" value="ZnF_C2H2"/>
    <property type="match status" value="3"/>
</dbReference>
<comment type="caution">
    <text evidence="3">The sequence shown here is derived from an EMBL/GenBank/DDBJ whole genome shotgun (WGS) entry which is preliminary data.</text>
</comment>
<feature type="region of interest" description="Disordered" evidence="1">
    <location>
        <begin position="1391"/>
        <end position="1462"/>
    </location>
</feature>
<feature type="compositionally biased region" description="Low complexity" evidence="1">
    <location>
        <begin position="243"/>
        <end position="254"/>
    </location>
</feature>
<dbReference type="Gene3D" id="3.30.160.60">
    <property type="entry name" value="Classic Zinc Finger"/>
    <property type="match status" value="1"/>
</dbReference>
<reference evidence="3" key="1">
    <citation type="submission" date="2021-03" db="EMBL/GenBank/DDBJ databases">
        <authorList>
            <person name="Bekaert M."/>
        </authorList>
    </citation>
    <scope>NUCLEOTIDE SEQUENCE</scope>
</reference>
<feature type="region of interest" description="Disordered" evidence="1">
    <location>
        <begin position="152"/>
        <end position="348"/>
    </location>
</feature>
<organism evidence="3 4">
    <name type="scientific">Mytilus edulis</name>
    <name type="common">Blue mussel</name>
    <dbReference type="NCBI Taxonomy" id="6550"/>
    <lineage>
        <taxon>Eukaryota</taxon>
        <taxon>Metazoa</taxon>
        <taxon>Spiralia</taxon>
        <taxon>Lophotrochozoa</taxon>
        <taxon>Mollusca</taxon>
        <taxon>Bivalvia</taxon>
        <taxon>Autobranchia</taxon>
        <taxon>Pteriomorphia</taxon>
        <taxon>Mytilida</taxon>
        <taxon>Mytiloidea</taxon>
        <taxon>Mytilidae</taxon>
        <taxon>Mytilinae</taxon>
        <taxon>Mytilus</taxon>
    </lineage>
</organism>
<feature type="region of interest" description="Disordered" evidence="1">
    <location>
        <begin position="507"/>
        <end position="621"/>
    </location>
</feature>
<gene>
    <name evidence="3" type="ORF">MEDL_9309</name>
</gene>
<feature type="region of interest" description="Disordered" evidence="1">
    <location>
        <begin position="388"/>
        <end position="409"/>
    </location>
</feature>
<evidence type="ECO:0000313" key="3">
    <source>
        <dbReference type="EMBL" id="CAG2194260.1"/>
    </source>
</evidence>
<feature type="compositionally biased region" description="Polar residues" evidence="1">
    <location>
        <begin position="1278"/>
        <end position="1323"/>
    </location>
</feature>
<dbReference type="OrthoDB" id="5877502at2759"/>
<sequence>MSRFASLYPSSQRSKSQYRPPLPGPRPFRPPFVGQHQPPGVYQPRTPLRGRPPAPHLPLSSGYNTDVAYSDPYTHGEYFQANPNHQTDPFNQESWGTEQTVYSEFEEQESANTETEQSDLAYNNSAAVSSGFDGHVTPIAFRRGRGFARGQLQANRGRDFQNRQTSVFEKQKQTEYLDDGTTNPYTWSSHGRGQHQKTSRGLPERGRGYYNPANRGRIEKDLPSSSSIDENKQDKEPMTKQTSLLSKDGSDSSSATQESNQQVVKTKTTVHHATEPKNSVQTSVSETSGLPGLCTQTNVSNKTKPATSEQSTQKLENLSLKTDQSKTPVSQPTVLSSPSFMKSSQSSSITSVVKSPAVVSSTSQHSSVKSPAVVSSTSQNSSVSKLSVSSSLGSSHAPPTSSVHSTKPVSSSLDFISSQTPVTSSVHNTKQLSTTATTATSTANKVITTEDSAMVTGSDKLIASFAQSLLSSVKSEESIIRTPKYTLPPFHPNSALLSSSLSALSCNQQIPTSSPQYNNPNGSQSPLLQRSPRQTPPSVSQNVQSSPGPQNTQSPVMQSFKSSPGPKNVQSPIKHGFQSPSVSENNQSTVSRGELDNSVSQYEIKEETHEEAEEEDSDEEVDTGFCQYCNINFNNPDSYWKHTRGLLHTQKLMDFERKKKDEGEDFFKTETVDAGPKYERRDQQGKRILSTGERQQLAEENKKSLHERLQMVMNSTGEAGDGADYDFNNANWMDAEVELKPKIPAWEKDLNPNDVGKEQFPDEFYCEVCDVRCTGSVTFKMHVEGNKHKTRKTTSLTAVNIKLVPCDRPAKITKTFENMPEPLIGLQYVTEFQKQDEKQASKYVCNMCESKCDGNSILSHISGIKHRIRYFREHYPDTYQKMMAYTSRKKSEQNGFAEEFARDIEAREGRQDVKVKLEIDVSTELAAADLIKSGVLNHLLEGTGLTKENLKNLNLDSLKPAAQETIEAVKIEPVIKNVDQRSMIERTLPTSQHQTVNREFESKTFYQKNYDQMPSSRQDGRMLPQKFSEERMLPKFSEDRMLPQKLTEERMLPKKLTDERMLPKKLSEERTLPQRLSEERTLPRHQGDKMLPGKPEDTLLPWNQGDKMLPGKPGERLLPRHPQERMLARRSEDRPFSSHSEERIYPGRPDDRLAPGRLPLDRYGRPDEDEYYRRRMYERRLPMDDPYYGRRGLRPLEDPYYQPPRYPPREVSIKPVVVVDYGHSRTKSPVEEVRTGLTEEERSFMKRKTDGELTDEELFQEFLKWKKSKSTPKPPYQATVTPENYQIQPPTASTPEVTMDQQSMDLPSYTTSDHSTPKTSSETSHSKGVKPKGTDELNLPPQVQELMSTLSKSMISSEDEAAMALQVSNALTQALLEYQLKNISKELQDTVEQQQQKQQEQTGNKSSGKHQPKKQSTKKQRYDAYGMINGKTQATTSSDLSATSVKSSGSNTTAKSKSQKCAVQNVKTTSAQSTDKQVLTPQNDIYQTTQGMMTSQVSESYYASSQGMMTSQVSEPYYASQGMMTSQVSEPFYTSQGMMTSQVSEPYYASSQGMMTSEI</sequence>
<name>A0A8S3QG87_MYTED</name>
<feature type="region of interest" description="Disordered" evidence="1">
    <location>
        <begin position="1060"/>
        <end position="1162"/>
    </location>
</feature>
<dbReference type="SUPFAM" id="SSF57667">
    <property type="entry name" value="beta-beta-alpha zinc fingers"/>
    <property type="match status" value="1"/>
</dbReference>
<dbReference type="PANTHER" id="PTHR45762:SF3">
    <property type="entry name" value="ZINC-FINGER PROTEIN AT 72D, ISOFORM B"/>
    <property type="match status" value="1"/>
</dbReference>
<keyword evidence="4" id="KW-1185">Reference proteome</keyword>
<dbReference type="Proteomes" id="UP000683360">
    <property type="component" value="Unassembled WGS sequence"/>
</dbReference>
<dbReference type="EMBL" id="CAJPWZ010000473">
    <property type="protein sequence ID" value="CAG2194260.1"/>
    <property type="molecule type" value="Genomic_DNA"/>
</dbReference>
<feature type="compositionally biased region" description="Polar residues" evidence="1">
    <location>
        <begin position="507"/>
        <end position="533"/>
    </location>
</feature>
<dbReference type="GO" id="GO:0008270">
    <property type="term" value="F:zinc ion binding"/>
    <property type="evidence" value="ECO:0007669"/>
    <property type="project" value="InterPro"/>
</dbReference>
<feature type="compositionally biased region" description="Polar residues" evidence="1">
    <location>
        <begin position="180"/>
        <end position="191"/>
    </location>
</feature>
<feature type="compositionally biased region" description="Polar residues" evidence="1">
    <location>
        <begin position="1430"/>
        <end position="1462"/>
    </location>
</feature>
<feature type="compositionally biased region" description="Polar residues" evidence="1">
    <location>
        <begin position="578"/>
        <end position="601"/>
    </location>
</feature>
<evidence type="ECO:0000259" key="2">
    <source>
        <dbReference type="PROSITE" id="PS00028"/>
    </source>
</evidence>
<feature type="compositionally biased region" description="Low complexity" evidence="1">
    <location>
        <begin position="1392"/>
        <end position="1401"/>
    </location>
</feature>
<feature type="domain" description="C2H2-type" evidence="2">
    <location>
        <begin position="766"/>
        <end position="788"/>
    </location>
</feature>
<feature type="domain" description="C2H2-type" evidence="2">
    <location>
        <begin position="626"/>
        <end position="648"/>
    </location>
</feature>
<feature type="compositionally biased region" description="Polar residues" evidence="1">
    <location>
        <begin position="81"/>
        <end position="98"/>
    </location>
</feature>
<dbReference type="InterPro" id="IPR013087">
    <property type="entry name" value="Znf_C2H2_type"/>
</dbReference>
<feature type="compositionally biased region" description="Pro residues" evidence="1">
    <location>
        <begin position="20"/>
        <end position="30"/>
    </location>
</feature>